<evidence type="ECO:0000256" key="5">
    <source>
        <dbReference type="ARBA" id="ARBA00023242"/>
    </source>
</evidence>
<name>A0ABP0G6B9_CLALP</name>
<dbReference type="SUPFAM" id="SSF57924">
    <property type="entry name" value="Inhibitor of apoptosis (IAP) repeat"/>
    <property type="match status" value="1"/>
</dbReference>
<proteinExistence type="predicted"/>
<dbReference type="EMBL" id="CAWYQH010000102">
    <property type="protein sequence ID" value="CAK8686386.1"/>
    <property type="molecule type" value="Genomic_DNA"/>
</dbReference>
<dbReference type="Proteomes" id="UP001642483">
    <property type="component" value="Unassembled WGS sequence"/>
</dbReference>
<sequence>MSDLISSLENEGSTDESENVNNSTVDCRDKSVDLDKSQVQNETSEIKPTPSPRSKEAFQKRVKTFTSSLWCGKPLSLSPPLLAQYGWECIGEDIAKCCTCSVVIAVRLPWPNKDNYRSECEKAQENVIRGHLRICSWPSNYCSDVLLHPFDDVQYLSIQDKLDLKKKFFKRFENLMSLREKLPVMTAEVHKDMNLNEDVICQFLDESSSEDEELLKCISSVHDKVKISAALLALCGWDASFNLVSGNPGVECEETGRTIGLWNFHSISDEDNDFQPTPAKKQRHESLLVIKKQFFHPVNQHHVWSPWVTTLSSLSAANLIGLSSSVVNEDKPAGWKIVRDFLLPVADLSGANTTPLKSGERCSMKNTPYKTPPAAAVQRAMKMLDEWSSPHHEAQNVALI</sequence>
<accession>A0ABP0G6B9</accession>
<evidence type="ECO:0000259" key="8">
    <source>
        <dbReference type="Pfam" id="PF07967"/>
    </source>
</evidence>
<evidence type="ECO:0000256" key="3">
    <source>
        <dbReference type="ARBA" id="ARBA00022771"/>
    </source>
</evidence>
<comment type="function">
    <text evidence="6">Required for proper positioning of a substantial amount of TPR at the nuclear basket (NB) through interaction with TPR.</text>
</comment>
<feature type="domain" description="NuBaID C-terminal" evidence="9">
    <location>
        <begin position="229"/>
        <end position="342"/>
    </location>
</feature>
<comment type="subcellular location">
    <subcellularLocation>
        <location evidence="1">Nucleus</location>
    </subcellularLocation>
</comment>
<evidence type="ECO:0008006" key="12">
    <source>
        <dbReference type="Google" id="ProtNLM"/>
    </source>
</evidence>
<organism evidence="10 11">
    <name type="scientific">Clavelina lepadiformis</name>
    <name type="common">Light-bulb sea squirt</name>
    <name type="synonym">Ascidia lepadiformis</name>
    <dbReference type="NCBI Taxonomy" id="159417"/>
    <lineage>
        <taxon>Eukaryota</taxon>
        <taxon>Metazoa</taxon>
        <taxon>Chordata</taxon>
        <taxon>Tunicata</taxon>
        <taxon>Ascidiacea</taxon>
        <taxon>Aplousobranchia</taxon>
        <taxon>Clavelinidae</taxon>
        <taxon>Clavelina</taxon>
    </lineage>
</organism>
<evidence type="ECO:0000313" key="10">
    <source>
        <dbReference type="EMBL" id="CAK8686386.1"/>
    </source>
</evidence>
<evidence type="ECO:0000256" key="2">
    <source>
        <dbReference type="ARBA" id="ARBA00022723"/>
    </source>
</evidence>
<protein>
    <recommendedName>
        <fullName evidence="12">C3HC-type domain-containing protein</fullName>
    </recommendedName>
</protein>
<gene>
    <name evidence="10" type="ORF">CVLEPA_LOCUS18327</name>
</gene>
<dbReference type="Pfam" id="PF08600">
    <property type="entry name" value="NuBaID_C"/>
    <property type="match status" value="1"/>
</dbReference>
<keyword evidence="5" id="KW-0539">Nucleus</keyword>
<evidence type="ECO:0000313" key="11">
    <source>
        <dbReference type="Proteomes" id="UP001642483"/>
    </source>
</evidence>
<feature type="region of interest" description="Disordered" evidence="7">
    <location>
        <begin position="1"/>
        <end position="57"/>
    </location>
</feature>
<keyword evidence="2" id="KW-0479">Metal-binding</keyword>
<dbReference type="Pfam" id="PF07967">
    <property type="entry name" value="zf-C3HC"/>
    <property type="match status" value="1"/>
</dbReference>
<dbReference type="InterPro" id="IPR013909">
    <property type="entry name" value="NuBaID_C"/>
</dbReference>
<evidence type="ECO:0000256" key="7">
    <source>
        <dbReference type="SAM" id="MobiDB-lite"/>
    </source>
</evidence>
<evidence type="ECO:0000256" key="1">
    <source>
        <dbReference type="ARBA" id="ARBA00004123"/>
    </source>
</evidence>
<evidence type="ECO:0000256" key="4">
    <source>
        <dbReference type="ARBA" id="ARBA00022833"/>
    </source>
</evidence>
<reference evidence="10 11" key="1">
    <citation type="submission" date="2024-02" db="EMBL/GenBank/DDBJ databases">
        <authorList>
            <person name="Daric V."/>
            <person name="Darras S."/>
        </authorList>
    </citation>
    <scope>NUCLEOTIDE SEQUENCE [LARGE SCALE GENOMIC DNA]</scope>
</reference>
<feature type="compositionally biased region" description="Basic and acidic residues" evidence="7">
    <location>
        <begin position="26"/>
        <end position="36"/>
    </location>
</feature>
<keyword evidence="3" id="KW-0863">Zinc-finger</keyword>
<dbReference type="PANTHER" id="PTHR15835:SF6">
    <property type="entry name" value="ZINC FINGER C3HC-TYPE PROTEIN 1"/>
    <property type="match status" value="1"/>
</dbReference>
<dbReference type="PANTHER" id="PTHR15835">
    <property type="entry name" value="NUCLEAR-INTERACTING PARTNER OF ALK"/>
    <property type="match status" value="1"/>
</dbReference>
<feature type="domain" description="C3HC-type" evidence="8">
    <location>
        <begin position="52"/>
        <end position="184"/>
    </location>
</feature>
<keyword evidence="11" id="KW-1185">Reference proteome</keyword>
<evidence type="ECO:0000259" key="9">
    <source>
        <dbReference type="Pfam" id="PF08600"/>
    </source>
</evidence>
<evidence type="ECO:0000256" key="6">
    <source>
        <dbReference type="ARBA" id="ARBA00044931"/>
    </source>
</evidence>
<feature type="compositionally biased region" description="Polar residues" evidence="7">
    <location>
        <begin position="1"/>
        <end position="11"/>
    </location>
</feature>
<comment type="caution">
    <text evidence="10">The sequence shown here is derived from an EMBL/GenBank/DDBJ whole genome shotgun (WGS) entry which is preliminary data.</text>
</comment>
<keyword evidence="4" id="KW-0862">Zinc</keyword>
<dbReference type="InterPro" id="IPR012935">
    <property type="entry name" value="NuBaID_N"/>
</dbReference>